<name>A0A6P2CEI0_9NOCA</name>
<gene>
    <name evidence="1" type="ORF">DW322_04685</name>
</gene>
<dbReference type="InterPro" id="IPR035959">
    <property type="entry name" value="RutC-like_sf"/>
</dbReference>
<dbReference type="InterPro" id="IPR006175">
    <property type="entry name" value="YjgF/YER057c/UK114"/>
</dbReference>
<reference evidence="1 2" key="1">
    <citation type="submission" date="2018-07" db="EMBL/GenBank/DDBJ databases">
        <title>Genome sequence of Rhodococcus rhodnii ATCC 35071 from Rhodnius prolixus.</title>
        <authorList>
            <person name="Patel V."/>
            <person name="Vogel K.J."/>
        </authorList>
    </citation>
    <scope>NUCLEOTIDE SEQUENCE [LARGE SCALE GENOMIC DNA]</scope>
    <source>
        <strain evidence="1 2">ATCC 35071</strain>
    </source>
</reference>
<dbReference type="EMBL" id="QRCM01000001">
    <property type="protein sequence ID" value="TXG89646.1"/>
    <property type="molecule type" value="Genomic_DNA"/>
</dbReference>
<dbReference type="PANTHER" id="PTHR43857">
    <property type="entry name" value="BLR7761 PROTEIN"/>
    <property type="match status" value="1"/>
</dbReference>
<protein>
    <submittedName>
        <fullName evidence="1">RidA family protein</fullName>
    </submittedName>
</protein>
<dbReference type="AlphaFoldDB" id="A0A6P2CEI0"/>
<dbReference type="Pfam" id="PF01042">
    <property type="entry name" value="Ribonuc_L-PSP"/>
    <property type="match status" value="1"/>
</dbReference>
<organism evidence="1 2">
    <name type="scientific">Rhodococcus rhodnii</name>
    <dbReference type="NCBI Taxonomy" id="38312"/>
    <lineage>
        <taxon>Bacteria</taxon>
        <taxon>Bacillati</taxon>
        <taxon>Actinomycetota</taxon>
        <taxon>Actinomycetes</taxon>
        <taxon>Mycobacteriales</taxon>
        <taxon>Nocardiaceae</taxon>
        <taxon>Rhodococcus</taxon>
    </lineage>
</organism>
<dbReference type="Proteomes" id="UP000471120">
    <property type="component" value="Unassembled WGS sequence"/>
</dbReference>
<dbReference type="RefSeq" id="WP_010839022.1">
    <property type="nucleotide sequence ID" value="NZ_QRCM01000001.1"/>
</dbReference>
<proteinExistence type="predicted"/>
<accession>A0A6P2CEI0</accession>
<dbReference type="PANTHER" id="PTHR43857:SF1">
    <property type="entry name" value="YJGH FAMILY PROTEIN"/>
    <property type="match status" value="1"/>
</dbReference>
<comment type="caution">
    <text evidence="1">The sequence shown here is derived from an EMBL/GenBank/DDBJ whole genome shotgun (WGS) entry which is preliminary data.</text>
</comment>
<evidence type="ECO:0000313" key="1">
    <source>
        <dbReference type="EMBL" id="TXG89646.1"/>
    </source>
</evidence>
<dbReference type="CDD" id="cd00448">
    <property type="entry name" value="YjgF_YER057c_UK114_family"/>
    <property type="match status" value="1"/>
</dbReference>
<dbReference type="Gene3D" id="3.30.1330.40">
    <property type="entry name" value="RutC-like"/>
    <property type="match status" value="1"/>
</dbReference>
<sequence length="135" mass="13454">MDISYVQPTGLVSSPAFSHAAIVPAGATTIYVGGQNGVDETGAVVSPEIAEQARRAVENVVIALGAAGATLDDVVQWTVLVAQGADIRAAYGAIAPRLARSGPPPLVTAAEVAGITVPGALIEVSAIAAVTPEQE</sequence>
<evidence type="ECO:0000313" key="2">
    <source>
        <dbReference type="Proteomes" id="UP000471120"/>
    </source>
</evidence>
<dbReference type="SUPFAM" id="SSF55298">
    <property type="entry name" value="YjgF-like"/>
    <property type="match status" value="1"/>
</dbReference>